<dbReference type="InterPro" id="IPR041684">
    <property type="entry name" value="Znf-PHD-like"/>
</dbReference>
<keyword evidence="3" id="KW-0479">Metal-binding</keyword>
<keyword evidence="9" id="KW-0539">Nucleus</keyword>
<accession>A0A2T2P7P8</accession>
<reference evidence="13 14" key="1">
    <citation type="journal article" date="2018" name="Front. Microbiol.">
        <title>Genome-Wide Analysis of Corynespora cassiicola Leaf Fall Disease Putative Effectors.</title>
        <authorList>
            <person name="Lopez D."/>
            <person name="Ribeiro S."/>
            <person name="Label P."/>
            <person name="Fumanal B."/>
            <person name="Venisse J.S."/>
            <person name="Kohler A."/>
            <person name="de Oliveira R.R."/>
            <person name="Labutti K."/>
            <person name="Lipzen A."/>
            <person name="Lail K."/>
            <person name="Bauer D."/>
            <person name="Ohm R.A."/>
            <person name="Barry K.W."/>
            <person name="Spatafora J."/>
            <person name="Grigoriev I.V."/>
            <person name="Martin F.M."/>
            <person name="Pujade-Renaud V."/>
        </authorList>
    </citation>
    <scope>NUCLEOTIDE SEQUENCE [LARGE SCALE GENOMIC DNA]</scope>
    <source>
        <strain evidence="13 14">Philippines</strain>
    </source>
</reference>
<feature type="region of interest" description="Disordered" evidence="10">
    <location>
        <begin position="172"/>
        <end position="310"/>
    </location>
</feature>
<dbReference type="InterPro" id="IPR001650">
    <property type="entry name" value="Helicase_C-like"/>
</dbReference>
<evidence type="ECO:0000256" key="2">
    <source>
        <dbReference type="ARBA" id="ARBA00011353"/>
    </source>
</evidence>
<dbReference type="GO" id="GO:0003682">
    <property type="term" value="F:chromatin binding"/>
    <property type="evidence" value="ECO:0007669"/>
    <property type="project" value="TreeGrafter"/>
</dbReference>
<dbReference type="InterPro" id="IPR011011">
    <property type="entry name" value="Znf_FYVE_PHD"/>
</dbReference>
<feature type="domain" description="Helicase C-terminal" evidence="12">
    <location>
        <begin position="1039"/>
        <end position="1190"/>
    </location>
</feature>
<evidence type="ECO:0000256" key="8">
    <source>
        <dbReference type="ARBA" id="ARBA00022840"/>
    </source>
</evidence>
<dbReference type="PROSITE" id="PS51194">
    <property type="entry name" value="HELICASE_CTER"/>
    <property type="match status" value="1"/>
</dbReference>
<dbReference type="PANTHER" id="PTHR45623">
    <property type="entry name" value="CHROMODOMAIN-HELICASE-DNA-BINDING PROTEIN 3-RELATED-RELATED"/>
    <property type="match status" value="1"/>
</dbReference>
<dbReference type="InterPro" id="IPR056616">
    <property type="entry name" value="Chromo_MIT1"/>
</dbReference>
<feature type="compositionally biased region" description="Basic and acidic residues" evidence="10">
    <location>
        <begin position="284"/>
        <end position="301"/>
    </location>
</feature>
<dbReference type="Gene3D" id="3.40.50.300">
    <property type="entry name" value="P-loop containing nucleotide triphosphate hydrolases"/>
    <property type="match status" value="1"/>
</dbReference>
<evidence type="ECO:0000313" key="13">
    <source>
        <dbReference type="EMBL" id="PSN73659.1"/>
    </source>
</evidence>
<dbReference type="InterPro" id="IPR013083">
    <property type="entry name" value="Znf_RING/FYVE/PHD"/>
</dbReference>
<dbReference type="PANTHER" id="PTHR45623:SF17">
    <property type="entry name" value="CHROMODOMAIN-HELICASE-DNA-BINDING PROTEIN 3-RELATED"/>
    <property type="match status" value="1"/>
</dbReference>
<dbReference type="Gene3D" id="3.40.50.10810">
    <property type="entry name" value="Tandem AAA-ATPase domain"/>
    <property type="match status" value="1"/>
</dbReference>
<dbReference type="PROSITE" id="PS51192">
    <property type="entry name" value="HELICASE_ATP_BIND_1"/>
    <property type="match status" value="1"/>
</dbReference>
<keyword evidence="8" id="KW-0067">ATP-binding</keyword>
<dbReference type="GO" id="GO:0003677">
    <property type="term" value="F:DNA binding"/>
    <property type="evidence" value="ECO:0007669"/>
    <property type="project" value="TreeGrafter"/>
</dbReference>
<dbReference type="Pfam" id="PF23614">
    <property type="entry name" value="DUF7141"/>
    <property type="match status" value="1"/>
</dbReference>
<dbReference type="Gene3D" id="3.30.40.10">
    <property type="entry name" value="Zinc/RING finger domain, C3HC4 (zinc finger)"/>
    <property type="match status" value="1"/>
</dbReference>
<dbReference type="SMART" id="SM00490">
    <property type="entry name" value="HELICc"/>
    <property type="match status" value="1"/>
</dbReference>
<dbReference type="InterPro" id="IPR049730">
    <property type="entry name" value="SNF2/RAD54-like_C"/>
</dbReference>
<dbReference type="SUPFAM" id="SSF57903">
    <property type="entry name" value="FYVE/PHD zinc finger"/>
    <property type="match status" value="1"/>
</dbReference>
<evidence type="ECO:0000256" key="5">
    <source>
        <dbReference type="ARBA" id="ARBA00022771"/>
    </source>
</evidence>
<evidence type="ECO:0000256" key="6">
    <source>
        <dbReference type="ARBA" id="ARBA00022801"/>
    </source>
</evidence>
<feature type="compositionally biased region" description="Acidic residues" evidence="10">
    <location>
        <begin position="245"/>
        <end position="260"/>
    </location>
</feature>
<evidence type="ECO:0000259" key="11">
    <source>
        <dbReference type="PROSITE" id="PS51192"/>
    </source>
</evidence>
<dbReference type="GO" id="GO:0005524">
    <property type="term" value="F:ATP binding"/>
    <property type="evidence" value="ECO:0007669"/>
    <property type="project" value="UniProtKB-KW"/>
</dbReference>
<feature type="domain" description="Helicase ATP-binding" evidence="11">
    <location>
        <begin position="734"/>
        <end position="905"/>
    </location>
</feature>
<dbReference type="SMART" id="SM00487">
    <property type="entry name" value="DEXDc"/>
    <property type="match status" value="1"/>
</dbReference>
<dbReference type="InterPro" id="IPR040934">
    <property type="entry name" value="Znf-CCCH_6"/>
</dbReference>
<evidence type="ECO:0000256" key="4">
    <source>
        <dbReference type="ARBA" id="ARBA00022741"/>
    </source>
</evidence>
<dbReference type="InterPro" id="IPR027417">
    <property type="entry name" value="P-loop_NTPase"/>
</dbReference>
<dbReference type="CDD" id="cd15489">
    <property type="entry name" value="PHD_SF"/>
    <property type="match status" value="1"/>
</dbReference>
<dbReference type="GO" id="GO:0005634">
    <property type="term" value="C:nucleus"/>
    <property type="evidence" value="ECO:0007669"/>
    <property type="project" value="UniProtKB-SubCell"/>
</dbReference>
<dbReference type="Pfam" id="PF00176">
    <property type="entry name" value="SNF2-rel_dom"/>
    <property type="match status" value="1"/>
</dbReference>
<dbReference type="InterPro" id="IPR055565">
    <property type="entry name" value="DUF7141"/>
</dbReference>
<comment type="subcellular location">
    <subcellularLocation>
        <location evidence="1">Nucleus</location>
    </subcellularLocation>
</comment>
<evidence type="ECO:0008006" key="15">
    <source>
        <dbReference type="Google" id="ProtNLM"/>
    </source>
</evidence>
<dbReference type="InterPro" id="IPR016197">
    <property type="entry name" value="Chromo-like_dom_sf"/>
</dbReference>
<dbReference type="CDD" id="cd17919">
    <property type="entry name" value="DEXHc_Snf"/>
    <property type="match status" value="1"/>
</dbReference>
<feature type="compositionally biased region" description="Polar residues" evidence="10">
    <location>
        <begin position="30"/>
        <end position="39"/>
    </location>
</feature>
<feature type="region of interest" description="Disordered" evidence="10">
    <location>
        <begin position="438"/>
        <end position="461"/>
    </location>
</feature>
<feature type="compositionally biased region" description="Acidic residues" evidence="10">
    <location>
        <begin position="1345"/>
        <end position="1369"/>
    </location>
</feature>
<evidence type="ECO:0000313" key="14">
    <source>
        <dbReference type="Proteomes" id="UP000240883"/>
    </source>
</evidence>
<keyword evidence="6" id="KW-0378">Hydrolase</keyword>
<feature type="compositionally biased region" description="Basic residues" evidence="10">
    <location>
        <begin position="18"/>
        <end position="28"/>
    </location>
</feature>
<dbReference type="InterPro" id="IPR014001">
    <property type="entry name" value="Helicase_ATP-bd"/>
</dbReference>
<dbReference type="SUPFAM" id="SSF54160">
    <property type="entry name" value="Chromo domain-like"/>
    <property type="match status" value="1"/>
</dbReference>
<feature type="compositionally biased region" description="Basic residues" evidence="10">
    <location>
        <begin position="271"/>
        <end position="283"/>
    </location>
</feature>
<dbReference type="GO" id="GO:0140658">
    <property type="term" value="F:ATP-dependent chromatin remodeler activity"/>
    <property type="evidence" value="ECO:0007669"/>
    <property type="project" value="TreeGrafter"/>
</dbReference>
<keyword evidence="14" id="KW-1185">Reference proteome</keyword>
<dbReference type="SMART" id="SM00249">
    <property type="entry name" value="PHD"/>
    <property type="match status" value="2"/>
</dbReference>
<dbReference type="InterPro" id="IPR001965">
    <property type="entry name" value="Znf_PHD"/>
</dbReference>
<dbReference type="GO" id="GO:0000785">
    <property type="term" value="C:chromatin"/>
    <property type="evidence" value="ECO:0007669"/>
    <property type="project" value="TreeGrafter"/>
</dbReference>
<feature type="compositionally biased region" description="Polar residues" evidence="10">
    <location>
        <begin position="1399"/>
        <end position="1409"/>
    </location>
</feature>
<evidence type="ECO:0000256" key="10">
    <source>
        <dbReference type="SAM" id="MobiDB-lite"/>
    </source>
</evidence>
<evidence type="ECO:0000256" key="7">
    <source>
        <dbReference type="ARBA" id="ARBA00022833"/>
    </source>
</evidence>
<comment type="subunit">
    <text evidence="2">Component of the NuA4 histone acetyltransferase complex.</text>
</comment>
<dbReference type="Proteomes" id="UP000240883">
    <property type="component" value="Unassembled WGS sequence"/>
</dbReference>
<dbReference type="Pfam" id="PF00271">
    <property type="entry name" value="Helicase_C"/>
    <property type="match status" value="1"/>
</dbReference>
<dbReference type="EMBL" id="KZ678129">
    <property type="protein sequence ID" value="PSN73659.1"/>
    <property type="molecule type" value="Genomic_DNA"/>
</dbReference>
<feature type="region of interest" description="Disordered" evidence="10">
    <location>
        <begin position="1318"/>
        <end position="1425"/>
    </location>
</feature>
<evidence type="ECO:0000256" key="1">
    <source>
        <dbReference type="ARBA" id="ARBA00004123"/>
    </source>
</evidence>
<sequence length="1661" mass="188313">MSSDEEDVVNLIAAFQKGPRKPSLRGRSRPSFSPGNFISSGDEDHASQSSPAQLRKAVAVVVSPVRNREEYTYYEPREAVQNILREFTHKGDLMYEVKLSDGNTRELDFDELLNIDNGSAALERFQQDPTSSDSDTISVAISKRPDMRLRGKRKQMSLDGFVDSMALDLSSDDELASGSRRPRRVQSLSKRETDSSTSRTRSRRSNFDDYSSAESSDDSGPRRRRRRVIQEPTRRSVRSRNLVQDYDDHDEDEDDEDSSDMDILRSDILGQRKRKRPGRHGRPSKVEKLPRAGMRQSERSTRTQNNMQEAEINDIYRSDSEPKQTAPKITNAKEVFQTLPRDNAFRSRHADGCEVCFDGTNVGPLIYCQGCSQSYHKNCIGNRSTREHLVTKIGDDDYVLQCKRCLNIYQKRDPTAPDLSKCQDCSISGTSCKPFRARKTPLQEQKERDENDGQDPVVDVPSDRVNNAKNVLFRCTRCSRAYHYHHLPPLSQYSMDIARGEEETAEERFIEYSRKWLCKDCDDAQDQKVSGLIAWRPADVETYRSGTACDELSEDDKQYLIKWEGQSYFRAAWFSGAWTWGVTAASMRKAFFKREDGPKMRTEDAIPEEYLRIDIVLDVKYTSYVDLRTEEIDKARIKEVDRALIKYKGLGYEDAVWEKVPTSEDGDRWLDFVTAYNDWVAGRYVKYPKQGPLKARLEKARSTPFAKLEKSKQPDCLVGGELMKYQVEGLNWLYYQWYSQKNGILADEMGLGKTIQVIAYMATLIEEHNCFPFLVVVPNSTCANWRREIKQWVPSLRVVAFFGSSAARDMAYKYEMYPHGTKELRAHIVVTSYEAAADDSCRRIFHRVNWAGLIVDEGQRLKNDKSQLYGALNAVRAPFRLLLTGTPLQNNTRELFNLIQFLDESVDAAELEEKYAEMTAENVRELHEQIRPYILRRTKAQVLTFLPPLGQVILPLSMSHLQKSLYKSILAKNPELLKALFTSSKALKAQERANLSNILMQLRKCLCHPFVYSRVIEERTDVAAVSHRNLVEASAKLQLLELLLPKLKERGHRVLIFSQFLDMLNIIEDFMDGMQLAYQRLDGTMGSLEKQKRIDQFNAPESPLFAFLLSTRAGGVGINLATADTVIILDPDFNPHQDIQAISRAHRIGQKKKVLCFQLMTRTSVEEKIVQMGRNKMALDHVVVEQLDADDLEDHDVESILKFGAAELFKDDNAEHDIRYDDASIEKLLDRSQIETTRTDGDDSVESQFSFARVWANDHGALEDSLEATTEEVAPDPGVWDKILRERQAAAAAEAIARADALGRGRRARMNVDYSTTEKEGAVDGLIESPAKSEKKRKGKKDRDSDEDTDFQVSESEEDEDEDEDEDVQEVAPDAGLVQMETKPKVSQPEQGARMPSAPKSTVSKPSLYNSSKGTTKSSNSTPYRKDCNVSLPAAYISLLEDEPVELPANKIPVKPFQRAQFPVRSPLDANRGQYKTSRCPACHKVHPRGACQLKMAGVEHCGLCGLAHYGHARTCPHIRSETQVRAMLEALKNSQESKELVDTATRYLRGVKGHLVQNKKKEKERSGQPPPLVGRPPLNRTYGDQPQYQGQYQDQYQGQYQGHYQGPVMAPQYPVPGSIGSHLAQSQQHGPAPQTDIAAPLFQVLDDGQVESALRGFLGR</sequence>
<evidence type="ECO:0000259" key="12">
    <source>
        <dbReference type="PROSITE" id="PS51194"/>
    </source>
</evidence>
<proteinExistence type="predicted"/>
<dbReference type="Pfam" id="PF18585">
    <property type="entry name" value="zf-CCCH_6"/>
    <property type="match status" value="1"/>
</dbReference>
<evidence type="ECO:0000256" key="3">
    <source>
        <dbReference type="ARBA" id="ARBA00022723"/>
    </source>
</evidence>
<protein>
    <recommendedName>
        <fullName evidence="15">Chromatin remodeling complex subunit</fullName>
    </recommendedName>
</protein>
<dbReference type="InterPro" id="IPR038718">
    <property type="entry name" value="SNF2-like_sf"/>
</dbReference>
<keyword evidence="5" id="KW-0863">Zinc-finger</keyword>
<feature type="region of interest" description="Disordered" evidence="10">
    <location>
        <begin position="17"/>
        <end position="52"/>
    </location>
</feature>
<dbReference type="GO" id="GO:0016887">
    <property type="term" value="F:ATP hydrolysis activity"/>
    <property type="evidence" value="ECO:0007669"/>
    <property type="project" value="TreeGrafter"/>
</dbReference>
<dbReference type="Pfam" id="PF23615">
    <property type="entry name" value="Chromo_MIT1"/>
    <property type="match status" value="1"/>
</dbReference>
<dbReference type="GO" id="GO:0042393">
    <property type="term" value="F:histone binding"/>
    <property type="evidence" value="ECO:0007669"/>
    <property type="project" value="TreeGrafter"/>
</dbReference>
<organism evidence="13 14">
    <name type="scientific">Corynespora cassiicola Philippines</name>
    <dbReference type="NCBI Taxonomy" id="1448308"/>
    <lineage>
        <taxon>Eukaryota</taxon>
        <taxon>Fungi</taxon>
        <taxon>Dikarya</taxon>
        <taxon>Ascomycota</taxon>
        <taxon>Pezizomycotina</taxon>
        <taxon>Dothideomycetes</taxon>
        <taxon>Pleosporomycetidae</taxon>
        <taxon>Pleosporales</taxon>
        <taxon>Corynesporascaceae</taxon>
        <taxon>Corynespora</taxon>
    </lineage>
</organism>
<dbReference type="InterPro" id="IPR000330">
    <property type="entry name" value="SNF2_N"/>
</dbReference>
<evidence type="ECO:0000256" key="9">
    <source>
        <dbReference type="ARBA" id="ARBA00023242"/>
    </source>
</evidence>
<feature type="compositionally biased region" description="Low complexity" evidence="10">
    <location>
        <begin position="1410"/>
        <end position="1422"/>
    </location>
</feature>
<dbReference type="GO" id="GO:0008270">
    <property type="term" value="F:zinc ion binding"/>
    <property type="evidence" value="ECO:0007669"/>
    <property type="project" value="UniProtKB-KW"/>
</dbReference>
<dbReference type="OrthoDB" id="5857104at2759"/>
<dbReference type="Pfam" id="PF15446">
    <property type="entry name" value="zf-PHD-like"/>
    <property type="match status" value="1"/>
</dbReference>
<keyword evidence="4" id="KW-0547">Nucleotide-binding</keyword>
<gene>
    <name evidence="13" type="ORF">BS50DRAFT_569155</name>
</gene>
<name>A0A2T2P7P8_CORCC</name>
<feature type="region of interest" description="Disordered" evidence="10">
    <location>
        <begin position="1553"/>
        <end position="1589"/>
    </location>
</feature>
<dbReference type="STRING" id="1448308.A0A2T2P7P8"/>
<dbReference type="SUPFAM" id="SSF52540">
    <property type="entry name" value="P-loop containing nucleoside triphosphate hydrolases"/>
    <property type="match status" value="2"/>
</dbReference>
<keyword evidence="7" id="KW-0862">Zinc</keyword>
<dbReference type="CDD" id="cd18793">
    <property type="entry name" value="SF2_C_SNF"/>
    <property type="match status" value="1"/>
</dbReference>